<dbReference type="InterPro" id="IPR043519">
    <property type="entry name" value="NT_sf"/>
</dbReference>
<sequence length="357" mass="39006">MGMLLLHLALSPPPLPPSSLRHAVPRMNQFSLEGRSSPGSVRNRRAELLRQLEAPIAPVAPVGRPEDDASAPLALAAARAADARKAKDITALRVGHLTSATSFFVTAVGGSKAQIGAIVKHVEEEVERQYGRKAHRQGKALSGWVCLDYDEVVVHVFAEKQRDFYGIEKFWAAGQPLDLSGVLVPNSEAAAEAVEEAAADEWSFGAEDDWELSEDEWRVAVPEPSAGSSPPAAATPDDAPPFSSAADSELFARLGQLDDLPRAYEAELEEAEESDAVAFNDEEEDADWALGDEQLREMISRIESSLELEAPEEDESQDDASGWRRMMMEDGWELDEQGELKEQIVDATNDDDDEEEE</sequence>
<proteinExistence type="inferred from homology"/>
<reference evidence="3 4" key="1">
    <citation type="journal article" date="2024" name="Science">
        <title>Giant polyketide synthase enzymes in the biosynthesis of giant marine polyether toxins.</title>
        <authorList>
            <person name="Fallon T.R."/>
            <person name="Shende V.V."/>
            <person name="Wierzbicki I.H."/>
            <person name="Pendleton A.L."/>
            <person name="Watervoot N.F."/>
            <person name="Auber R.P."/>
            <person name="Gonzalez D.J."/>
            <person name="Wisecaver J.H."/>
            <person name="Moore B.S."/>
        </authorList>
    </citation>
    <scope>NUCLEOTIDE SEQUENCE [LARGE SCALE GENOMIC DNA]</scope>
    <source>
        <strain evidence="3 4">12B1</strain>
    </source>
</reference>
<gene>
    <name evidence="3" type="ORF">AB1Y20_011833</name>
</gene>
<dbReference type="NCBIfam" id="TIGR00090">
    <property type="entry name" value="rsfS_iojap_ybeB"/>
    <property type="match status" value="1"/>
</dbReference>
<evidence type="ECO:0008006" key="5">
    <source>
        <dbReference type="Google" id="ProtNLM"/>
    </source>
</evidence>
<dbReference type="GO" id="GO:0043023">
    <property type="term" value="F:ribosomal large subunit binding"/>
    <property type="evidence" value="ECO:0007669"/>
    <property type="project" value="TreeGrafter"/>
</dbReference>
<comment type="caution">
    <text evidence="3">The sequence shown here is derived from an EMBL/GenBank/DDBJ whole genome shotgun (WGS) entry which is preliminary data.</text>
</comment>
<dbReference type="AlphaFoldDB" id="A0AB34IJJ9"/>
<dbReference type="GO" id="GO:0090071">
    <property type="term" value="P:negative regulation of ribosome biogenesis"/>
    <property type="evidence" value="ECO:0007669"/>
    <property type="project" value="TreeGrafter"/>
</dbReference>
<evidence type="ECO:0000313" key="3">
    <source>
        <dbReference type="EMBL" id="KAL1499634.1"/>
    </source>
</evidence>
<dbReference type="PANTHER" id="PTHR21043">
    <property type="entry name" value="IOJAP SUPERFAMILY ORTHOLOG"/>
    <property type="match status" value="1"/>
</dbReference>
<evidence type="ECO:0000313" key="4">
    <source>
        <dbReference type="Proteomes" id="UP001515480"/>
    </source>
</evidence>
<feature type="region of interest" description="Disordered" evidence="2">
    <location>
        <begin position="303"/>
        <end position="357"/>
    </location>
</feature>
<dbReference type="EMBL" id="JBGBPQ010000025">
    <property type="protein sequence ID" value="KAL1499634.1"/>
    <property type="molecule type" value="Genomic_DNA"/>
</dbReference>
<dbReference type="Proteomes" id="UP001515480">
    <property type="component" value="Unassembled WGS sequence"/>
</dbReference>
<feature type="compositionally biased region" description="Acidic residues" evidence="2">
    <location>
        <begin position="267"/>
        <end position="287"/>
    </location>
</feature>
<dbReference type="Pfam" id="PF02410">
    <property type="entry name" value="RsfS"/>
    <property type="match status" value="1"/>
</dbReference>
<dbReference type="InterPro" id="IPR004394">
    <property type="entry name" value="Iojap/RsfS/C7orf30"/>
</dbReference>
<feature type="compositionally biased region" description="Acidic residues" evidence="2">
    <location>
        <begin position="309"/>
        <end position="318"/>
    </location>
</feature>
<evidence type="ECO:0000256" key="1">
    <source>
        <dbReference type="ARBA" id="ARBA00010574"/>
    </source>
</evidence>
<evidence type="ECO:0000256" key="2">
    <source>
        <dbReference type="SAM" id="MobiDB-lite"/>
    </source>
</evidence>
<name>A0AB34IJJ9_PRYPA</name>
<keyword evidence="4" id="KW-1185">Reference proteome</keyword>
<dbReference type="HAMAP" id="MF_01477">
    <property type="entry name" value="Iojap_RsfS"/>
    <property type="match status" value="1"/>
</dbReference>
<dbReference type="PANTHER" id="PTHR21043:SF0">
    <property type="entry name" value="MITOCHONDRIAL ASSEMBLY OF RIBOSOMAL LARGE SUBUNIT PROTEIN 1"/>
    <property type="match status" value="1"/>
</dbReference>
<feature type="region of interest" description="Disordered" evidence="2">
    <location>
        <begin position="267"/>
        <end position="291"/>
    </location>
</feature>
<dbReference type="Gene3D" id="3.30.460.10">
    <property type="entry name" value="Beta Polymerase, domain 2"/>
    <property type="match status" value="1"/>
</dbReference>
<accession>A0AB34IJJ9</accession>
<feature type="compositionally biased region" description="Low complexity" evidence="2">
    <location>
        <begin position="222"/>
        <end position="244"/>
    </location>
</feature>
<organism evidence="3 4">
    <name type="scientific">Prymnesium parvum</name>
    <name type="common">Toxic golden alga</name>
    <dbReference type="NCBI Taxonomy" id="97485"/>
    <lineage>
        <taxon>Eukaryota</taxon>
        <taxon>Haptista</taxon>
        <taxon>Haptophyta</taxon>
        <taxon>Prymnesiophyceae</taxon>
        <taxon>Prymnesiales</taxon>
        <taxon>Prymnesiaceae</taxon>
        <taxon>Prymnesium</taxon>
    </lineage>
</organism>
<feature type="compositionally biased region" description="Acidic residues" evidence="2">
    <location>
        <begin position="348"/>
        <end position="357"/>
    </location>
</feature>
<comment type="similarity">
    <text evidence="1">Belongs to the Iojap/RsfS family.</text>
</comment>
<feature type="region of interest" description="Disordered" evidence="2">
    <location>
        <begin position="221"/>
        <end position="244"/>
    </location>
</feature>
<dbReference type="GO" id="GO:0017148">
    <property type="term" value="P:negative regulation of translation"/>
    <property type="evidence" value="ECO:0007669"/>
    <property type="project" value="TreeGrafter"/>
</dbReference>
<protein>
    <recommendedName>
        <fullName evidence="5">Ribosome silencing factor</fullName>
    </recommendedName>
</protein>
<dbReference type="SUPFAM" id="SSF81301">
    <property type="entry name" value="Nucleotidyltransferase"/>
    <property type="match status" value="1"/>
</dbReference>